<protein>
    <submittedName>
        <fullName evidence="2">Uncharacterized protein LOC111018726</fullName>
    </submittedName>
</protein>
<sequence>MPLVFQKLSNFLKVSIFITRIGKPIIPKLLFFKKSATARHPNSYYGFVHHYQFSPSTATPLIHYHRSGRRSRRRHVYSLLFPCRSCLSSGSFRDGNYRVEEAEEEAGQFLEALEWSEDEDDSIDHRAELFIQKFYADMKMEALAMPMPSI</sequence>
<dbReference type="AlphaFoldDB" id="A0A6J1DC42"/>
<proteinExistence type="predicted"/>
<reference evidence="2" key="1">
    <citation type="submission" date="2025-08" db="UniProtKB">
        <authorList>
            <consortium name="RefSeq"/>
        </authorList>
    </citation>
    <scope>IDENTIFICATION</scope>
    <source>
        <strain evidence="2">OHB3-1</strain>
    </source>
</reference>
<evidence type="ECO:0000313" key="2">
    <source>
        <dbReference type="RefSeq" id="XP_022150641.1"/>
    </source>
</evidence>
<organism evidence="1 2">
    <name type="scientific">Momordica charantia</name>
    <name type="common">Bitter gourd</name>
    <name type="synonym">Balsam pear</name>
    <dbReference type="NCBI Taxonomy" id="3673"/>
    <lineage>
        <taxon>Eukaryota</taxon>
        <taxon>Viridiplantae</taxon>
        <taxon>Streptophyta</taxon>
        <taxon>Embryophyta</taxon>
        <taxon>Tracheophyta</taxon>
        <taxon>Spermatophyta</taxon>
        <taxon>Magnoliopsida</taxon>
        <taxon>eudicotyledons</taxon>
        <taxon>Gunneridae</taxon>
        <taxon>Pentapetalae</taxon>
        <taxon>rosids</taxon>
        <taxon>fabids</taxon>
        <taxon>Cucurbitales</taxon>
        <taxon>Cucurbitaceae</taxon>
        <taxon>Momordiceae</taxon>
        <taxon>Momordica</taxon>
    </lineage>
</organism>
<dbReference type="KEGG" id="mcha:111018726"/>
<keyword evidence="1" id="KW-1185">Reference proteome</keyword>
<dbReference type="Pfam" id="PF05553">
    <property type="entry name" value="DUF761"/>
    <property type="match status" value="1"/>
</dbReference>
<dbReference type="OrthoDB" id="1936669at2759"/>
<dbReference type="GeneID" id="111018726"/>
<accession>A0A6J1DC42</accession>
<dbReference type="InterPro" id="IPR008480">
    <property type="entry name" value="DUF761_pln"/>
</dbReference>
<dbReference type="Proteomes" id="UP000504603">
    <property type="component" value="Unplaced"/>
</dbReference>
<dbReference type="RefSeq" id="XP_022150641.1">
    <property type="nucleotide sequence ID" value="XM_022294949.1"/>
</dbReference>
<gene>
    <name evidence="2" type="primary">LOC111018726</name>
</gene>
<evidence type="ECO:0000313" key="1">
    <source>
        <dbReference type="Proteomes" id="UP000504603"/>
    </source>
</evidence>
<name>A0A6J1DC42_MOMCH</name>